<dbReference type="PANTHER" id="PTHR11538">
    <property type="entry name" value="PHENYLALANYL-TRNA SYNTHETASE"/>
    <property type="match status" value="1"/>
</dbReference>
<keyword evidence="9" id="KW-0496">Mitochondrion</keyword>
<evidence type="ECO:0000256" key="9">
    <source>
        <dbReference type="ARBA" id="ARBA00023128"/>
    </source>
</evidence>
<protein>
    <recommendedName>
        <fullName evidence="3">phenylalanine--tRNA ligase</fullName>
        <ecNumber evidence="3">6.1.1.20</ecNumber>
    </recommendedName>
    <alternativeName>
        <fullName evidence="11">Phenylalanyl-tRNA synthetase</fullName>
    </alternativeName>
</protein>
<keyword evidence="10 15" id="KW-0030">Aminoacyl-tRNA synthetase</keyword>
<dbReference type="Pfam" id="PF01409">
    <property type="entry name" value="tRNA-synt_2d"/>
    <property type="match status" value="2"/>
</dbReference>
<evidence type="ECO:0000256" key="10">
    <source>
        <dbReference type="ARBA" id="ARBA00023146"/>
    </source>
</evidence>
<accession>A0A177B912</accession>
<feature type="domain" description="Aminoacyl-transfer RNA synthetases class-II family profile" evidence="13">
    <location>
        <begin position="73"/>
        <end position="263"/>
    </location>
</feature>
<dbReference type="InterPro" id="IPR005121">
    <property type="entry name" value="Fdx_antiC-bd"/>
</dbReference>
<evidence type="ECO:0000313" key="15">
    <source>
        <dbReference type="EMBL" id="OAF69914.1"/>
    </source>
</evidence>
<dbReference type="GO" id="GO:0000049">
    <property type="term" value="F:tRNA binding"/>
    <property type="evidence" value="ECO:0007669"/>
    <property type="project" value="InterPro"/>
</dbReference>
<dbReference type="EC" id="6.1.1.20" evidence="3"/>
<evidence type="ECO:0000256" key="3">
    <source>
        <dbReference type="ARBA" id="ARBA00012814"/>
    </source>
</evidence>
<evidence type="ECO:0000256" key="1">
    <source>
        <dbReference type="ARBA" id="ARBA00004305"/>
    </source>
</evidence>
<dbReference type="GO" id="GO:0005524">
    <property type="term" value="F:ATP binding"/>
    <property type="evidence" value="ECO:0007669"/>
    <property type="project" value="UniProtKB-KW"/>
</dbReference>
<dbReference type="GO" id="GO:0005759">
    <property type="term" value="C:mitochondrial matrix"/>
    <property type="evidence" value="ECO:0007669"/>
    <property type="project" value="UniProtKB-SubCell"/>
</dbReference>
<organism evidence="15 16">
    <name type="scientific">Intoshia linei</name>
    <dbReference type="NCBI Taxonomy" id="1819745"/>
    <lineage>
        <taxon>Eukaryota</taxon>
        <taxon>Metazoa</taxon>
        <taxon>Spiralia</taxon>
        <taxon>Lophotrochozoa</taxon>
        <taxon>Mesozoa</taxon>
        <taxon>Orthonectida</taxon>
        <taxon>Rhopaluridae</taxon>
        <taxon>Intoshia</taxon>
    </lineage>
</organism>
<dbReference type="Pfam" id="PF03147">
    <property type="entry name" value="FDX-ACB"/>
    <property type="match status" value="1"/>
</dbReference>
<sequence length="360" mass="42410">MEMYDECTFWQLWWCLFMGMLDAAINNSWTLCKESMDSDISNIKFRHRIAINYLEKHTTIHDIGLLKLGLDSIITVGNCFRRDTIDKHHFPVFTQLDVIHSQNKFQVAQNLNKSEPIEIVNEKANFENAVDNNKYYTERALHLVEKEMKQNLESLIQSILGLEFKIRWVDAFFPFTEPSWEMEILPPNMKDEEKNWIELLGCGIFKNSLLARAGVPSSIALAFGIGLDRLAMLKYSVPDIRMLWSTEERFYKQFQVENATFKPLSIQPLLINDISFWLDASTQFHNHDFYDMLRDIANDVVEDVRLIDTFHQNKQDSNLTSRCYRISYRHYQKPLSNNEVAVFNDRLKSELKKRFNAIIR</sequence>
<dbReference type="Proteomes" id="UP000078046">
    <property type="component" value="Unassembled WGS sequence"/>
</dbReference>
<dbReference type="AlphaFoldDB" id="A0A177B912"/>
<keyword evidence="7" id="KW-0648">Protein biosynthesis</keyword>
<keyword evidence="16" id="KW-1185">Reference proteome</keyword>
<evidence type="ECO:0000259" key="13">
    <source>
        <dbReference type="PROSITE" id="PS50862"/>
    </source>
</evidence>
<evidence type="ECO:0000313" key="16">
    <source>
        <dbReference type="Proteomes" id="UP000078046"/>
    </source>
</evidence>
<dbReference type="PROSITE" id="PS51447">
    <property type="entry name" value="FDX_ACB"/>
    <property type="match status" value="1"/>
</dbReference>
<dbReference type="InterPro" id="IPR036690">
    <property type="entry name" value="Fdx_antiC-bd_sf"/>
</dbReference>
<evidence type="ECO:0000256" key="11">
    <source>
        <dbReference type="ARBA" id="ARBA00031194"/>
    </source>
</evidence>
<dbReference type="OrthoDB" id="4457at2759"/>
<dbReference type="PROSITE" id="PS50862">
    <property type="entry name" value="AA_TRNA_LIGASE_II"/>
    <property type="match status" value="1"/>
</dbReference>
<dbReference type="InterPro" id="IPR045864">
    <property type="entry name" value="aa-tRNA-synth_II/BPL/LPL"/>
</dbReference>
<evidence type="ECO:0000256" key="8">
    <source>
        <dbReference type="ARBA" id="ARBA00022946"/>
    </source>
</evidence>
<comment type="subcellular location">
    <subcellularLocation>
        <location evidence="1">Mitochondrion matrix</location>
    </subcellularLocation>
</comment>
<dbReference type="Gene3D" id="3.30.70.380">
    <property type="entry name" value="Ferrodoxin-fold anticodon-binding domain"/>
    <property type="match status" value="1"/>
</dbReference>
<comment type="similarity">
    <text evidence="2">Belongs to the class-II aminoacyl-tRNA synthetase family.</text>
</comment>
<dbReference type="Gene3D" id="3.30.930.10">
    <property type="entry name" value="Bira Bifunctional Protein, Domain 2"/>
    <property type="match status" value="1"/>
</dbReference>
<dbReference type="GO" id="GO:0006432">
    <property type="term" value="P:phenylalanyl-tRNA aminoacylation"/>
    <property type="evidence" value="ECO:0007669"/>
    <property type="project" value="TreeGrafter"/>
</dbReference>
<dbReference type="EMBL" id="LWCA01000212">
    <property type="protein sequence ID" value="OAF69914.1"/>
    <property type="molecule type" value="Genomic_DNA"/>
</dbReference>
<evidence type="ECO:0000256" key="7">
    <source>
        <dbReference type="ARBA" id="ARBA00022917"/>
    </source>
</evidence>
<evidence type="ECO:0000259" key="14">
    <source>
        <dbReference type="PROSITE" id="PS51447"/>
    </source>
</evidence>
<name>A0A177B912_9BILA</name>
<proteinExistence type="inferred from homology"/>
<dbReference type="SMART" id="SM00896">
    <property type="entry name" value="FDX-ACB"/>
    <property type="match status" value="1"/>
</dbReference>
<dbReference type="GO" id="GO:0004826">
    <property type="term" value="F:phenylalanine-tRNA ligase activity"/>
    <property type="evidence" value="ECO:0007669"/>
    <property type="project" value="UniProtKB-EC"/>
</dbReference>
<dbReference type="SUPFAM" id="SSF55681">
    <property type="entry name" value="Class II aaRS and biotin synthetases"/>
    <property type="match status" value="1"/>
</dbReference>
<dbReference type="InterPro" id="IPR002319">
    <property type="entry name" value="Phenylalanyl-tRNA_Synthase"/>
</dbReference>
<evidence type="ECO:0000256" key="5">
    <source>
        <dbReference type="ARBA" id="ARBA00022741"/>
    </source>
</evidence>
<comment type="caution">
    <text evidence="15">The sequence shown here is derived from an EMBL/GenBank/DDBJ whole genome shotgun (WGS) entry which is preliminary data.</text>
</comment>
<reference evidence="15 16" key="1">
    <citation type="submission" date="2016-04" db="EMBL/GenBank/DDBJ databases">
        <title>The genome of Intoshia linei affirms orthonectids as highly simplified spiralians.</title>
        <authorList>
            <person name="Mikhailov K.V."/>
            <person name="Slusarev G.S."/>
            <person name="Nikitin M.A."/>
            <person name="Logacheva M.D."/>
            <person name="Penin A."/>
            <person name="Aleoshin V."/>
            <person name="Panchin Y.V."/>
        </authorList>
    </citation>
    <scope>NUCLEOTIDE SEQUENCE [LARGE SCALE GENOMIC DNA]</scope>
    <source>
        <strain evidence="15">Intl2013</strain>
        <tissue evidence="15">Whole animal</tissue>
    </source>
</reference>
<dbReference type="InterPro" id="IPR006195">
    <property type="entry name" value="aa-tRNA-synth_II"/>
</dbReference>
<keyword evidence="4" id="KW-0436">Ligase</keyword>
<feature type="domain" description="FDX-ACB" evidence="14">
    <location>
        <begin position="265"/>
        <end position="360"/>
    </location>
</feature>
<dbReference type="PANTHER" id="PTHR11538:SF41">
    <property type="entry name" value="PHENYLALANINE--TRNA LIGASE, MITOCHONDRIAL"/>
    <property type="match status" value="1"/>
</dbReference>
<dbReference type="FunFam" id="3.30.70.380:FF:000002">
    <property type="entry name" value="phenylalanine--tRNA ligase, mitochondrial"/>
    <property type="match status" value="1"/>
</dbReference>
<gene>
    <name evidence="15" type="ORF">A3Q56_02277</name>
</gene>
<comment type="catalytic activity">
    <reaction evidence="12">
        <text>tRNA(Phe) + L-phenylalanine + ATP = L-phenylalanyl-tRNA(Phe) + AMP + diphosphate + H(+)</text>
        <dbReference type="Rhea" id="RHEA:19413"/>
        <dbReference type="Rhea" id="RHEA-COMP:9668"/>
        <dbReference type="Rhea" id="RHEA-COMP:9699"/>
        <dbReference type="ChEBI" id="CHEBI:15378"/>
        <dbReference type="ChEBI" id="CHEBI:30616"/>
        <dbReference type="ChEBI" id="CHEBI:33019"/>
        <dbReference type="ChEBI" id="CHEBI:58095"/>
        <dbReference type="ChEBI" id="CHEBI:78442"/>
        <dbReference type="ChEBI" id="CHEBI:78531"/>
        <dbReference type="ChEBI" id="CHEBI:456215"/>
        <dbReference type="EC" id="6.1.1.20"/>
    </reaction>
</comment>
<evidence type="ECO:0000256" key="6">
    <source>
        <dbReference type="ARBA" id="ARBA00022840"/>
    </source>
</evidence>
<keyword evidence="6" id="KW-0067">ATP-binding</keyword>
<dbReference type="SUPFAM" id="SSF54991">
    <property type="entry name" value="Anticodon-binding domain of PheRS"/>
    <property type="match status" value="1"/>
</dbReference>
<keyword evidence="8" id="KW-0809">Transit peptide</keyword>
<keyword evidence="5" id="KW-0547">Nucleotide-binding</keyword>
<evidence type="ECO:0000256" key="4">
    <source>
        <dbReference type="ARBA" id="ARBA00022598"/>
    </source>
</evidence>
<evidence type="ECO:0000256" key="12">
    <source>
        <dbReference type="ARBA" id="ARBA00049255"/>
    </source>
</evidence>
<evidence type="ECO:0000256" key="2">
    <source>
        <dbReference type="ARBA" id="ARBA00008226"/>
    </source>
</evidence>